<evidence type="ECO:0000313" key="2">
    <source>
        <dbReference type="EMBL" id="MFC5214148.1"/>
    </source>
</evidence>
<organism evidence="2 3">
    <name type="scientific">Streptomyces coerulescens</name>
    <dbReference type="NCBI Taxonomy" id="29304"/>
    <lineage>
        <taxon>Bacteria</taxon>
        <taxon>Bacillati</taxon>
        <taxon>Actinomycetota</taxon>
        <taxon>Actinomycetes</taxon>
        <taxon>Kitasatosporales</taxon>
        <taxon>Streptomycetaceae</taxon>
        <taxon>Streptomyces</taxon>
    </lineage>
</organism>
<dbReference type="EMBL" id="JBHSKM010000004">
    <property type="protein sequence ID" value="MFC5214148.1"/>
    <property type="molecule type" value="Genomic_DNA"/>
</dbReference>
<accession>A0ABW0CG52</accession>
<dbReference type="Proteomes" id="UP001596263">
    <property type="component" value="Unassembled WGS sequence"/>
</dbReference>
<proteinExistence type="predicted"/>
<reference evidence="3" key="1">
    <citation type="journal article" date="2019" name="Int. J. Syst. Evol. Microbiol.">
        <title>The Global Catalogue of Microorganisms (GCM) 10K type strain sequencing project: providing services to taxonomists for standard genome sequencing and annotation.</title>
        <authorList>
            <consortium name="The Broad Institute Genomics Platform"/>
            <consortium name="The Broad Institute Genome Sequencing Center for Infectious Disease"/>
            <person name="Wu L."/>
            <person name="Ma J."/>
        </authorList>
    </citation>
    <scope>NUCLEOTIDE SEQUENCE [LARGE SCALE GENOMIC DNA]</scope>
    <source>
        <strain evidence="3">KCTC 42586</strain>
    </source>
</reference>
<evidence type="ECO:0000313" key="3">
    <source>
        <dbReference type="Proteomes" id="UP001596263"/>
    </source>
</evidence>
<protein>
    <submittedName>
        <fullName evidence="2">Uncharacterized protein</fullName>
    </submittedName>
</protein>
<evidence type="ECO:0000256" key="1">
    <source>
        <dbReference type="SAM" id="MobiDB-lite"/>
    </source>
</evidence>
<keyword evidence="3" id="KW-1185">Reference proteome</keyword>
<feature type="compositionally biased region" description="Basic and acidic residues" evidence="1">
    <location>
        <begin position="50"/>
        <end position="59"/>
    </location>
</feature>
<dbReference type="RefSeq" id="WP_380849930.1">
    <property type="nucleotide sequence ID" value="NZ_JBHSKM010000004.1"/>
</dbReference>
<comment type="caution">
    <text evidence="2">The sequence shown here is derived from an EMBL/GenBank/DDBJ whole genome shotgun (WGS) entry which is preliminary data.</text>
</comment>
<sequence length="151" mass="17221">MVEDLPWEEFAGDPDTHIAKLEEKEEGLQKDIYKVRQELRLARQLKKHKDTADEWRRNGIPDQRQSSADDDEDDDMTAANAQGQTRKDRIREIMLQDPMRHWKAGSMAQALGEPAKGKSVRVTMDELVRAGELVKHPGSNYQHASGVRTTS</sequence>
<feature type="region of interest" description="Disordered" evidence="1">
    <location>
        <begin position="1"/>
        <end position="22"/>
    </location>
</feature>
<feature type="region of interest" description="Disordered" evidence="1">
    <location>
        <begin position="45"/>
        <end position="90"/>
    </location>
</feature>
<gene>
    <name evidence="2" type="ORF">ACFPQ9_09960</name>
</gene>
<name>A0ABW0CG52_STRCD</name>
<feature type="compositionally biased region" description="Acidic residues" evidence="1">
    <location>
        <begin position="1"/>
        <end position="12"/>
    </location>
</feature>